<dbReference type="PROSITE" id="PS01231">
    <property type="entry name" value="TRMA_2"/>
    <property type="match status" value="1"/>
</dbReference>
<feature type="binding site" evidence="11">
    <location>
        <position position="82"/>
    </location>
    <ligand>
        <name>[4Fe-4S] cluster</name>
        <dbReference type="ChEBI" id="CHEBI:49883"/>
    </ligand>
</feature>
<evidence type="ECO:0000256" key="13">
    <source>
        <dbReference type="PROSITE-ProRule" id="PRU10015"/>
    </source>
</evidence>
<dbReference type="PATRIC" id="fig|505345.7.peg.801"/>
<gene>
    <name evidence="11" type="primary">rlmD</name>
    <name evidence="15" type="ORF">QV01_04005</name>
</gene>
<feature type="binding site" evidence="11">
    <location>
        <position position="88"/>
    </location>
    <ligand>
        <name>[4Fe-4S] cluster</name>
        <dbReference type="ChEBI" id="CHEBI:49883"/>
    </ligand>
</feature>
<dbReference type="InterPro" id="IPR030391">
    <property type="entry name" value="MeTrfase_TrmA_CS"/>
</dbReference>
<feature type="binding site" evidence="11 12">
    <location>
        <position position="271"/>
    </location>
    <ligand>
        <name>S-adenosyl-L-methionine</name>
        <dbReference type="ChEBI" id="CHEBI:59789"/>
    </ligand>
</feature>
<evidence type="ECO:0000256" key="8">
    <source>
        <dbReference type="ARBA" id="ARBA00023014"/>
    </source>
</evidence>
<evidence type="ECO:0000256" key="2">
    <source>
        <dbReference type="ARBA" id="ARBA00022552"/>
    </source>
</evidence>
<reference evidence="15 16" key="1">
    <citation type="submission" date="2014-11" db="EMBL/GenBank/DDBJ databases">
        <title>Pan-genome of Gallibacterium spp.</title>
        <authorList>
            <person name="Kudirkiene E."/>
            <person name="Bojesen A.M."/>
        </authorList>
    </citation>
    <scope>NUCLEOTIDE SEQUENCE [LARGE SCALE GENOMIC DNA]</scope>
    <source>
        <strain evidence="15 16">F151</strain>
    </source>
</reference>
<dbReference type="InterPro" id="IPR001566">
    <property type="entry name" value="23S_rRNA_MeTrfase_RlmD"/>
</dbReference>
<keyword evidence="3 11" id="KW-0489">Methyltransferase</keyword>
<feature type="binding site" evidence="11 12">
    <location>
        <position position="321"/>
    </location>
    <ligand>
        <name>S-adenosyl-L-methionine</name>
        <dbReference type="ChEBI" id="CHEBI:59789"/>
    </ligand>
</feature>
<feature type="active site" evidence="13">
    <location>
        <position position="395"/>
    </location>
</feature>
<dbReference type="GO" id="GO:0005506">
    <property type="term" value="F:iron ion binding"/>
    <property type="evidence" value="ECO:0007669"/>
    <property type="project" value="UniProtKB-UniRule"/>
</dbReference>
<dbReference type="Gene3D" id="3.40.50.150">
    <property type="entry name" value="Vaccinia Virus protein VP39"/>
    <property type="match status" value="1"/>
</dbReference>
<dbReference type="GO" id="GO:0051539">
    <property type="term" value="F:4 iron, 4 sulfur cluster binding"/>
    <property type="evidence" value="ECO:0007669"/>
    <property type="project" value="UniProtKB-KW"/>
</dbReference>
<feature type="domain" description="TRAM" evidence="14">
    <location>
        <begin position="11"/>
        <end position="69"/>
    </location>
</feature>
<protein>
    <recommendedName>
        <fullName evidence="11">23S rRNA (uracil(1939)-C(5))-methyltransferase RlmD</fullName>
        <ecNumber evidence="11">2.1.1.190</ecNumber>
    </recommendedName>
    <alternativeName>
        <fullName evidence="11">23S rRNA(m5U1939)-methyltransferase</fullName>
    </alternativeName>
</protein>
<dbReference type="PANTHER" id="PTHR11061:SF49">
    <property type="entry name" value="23S RRNA (URACIL(1939)-C(5))-METHYLTRANSFERASE RLMD"/>
    <property type="match status" value="1"/>
</dbReference>
<evidence type="ECO:0000256" key="12">
    <source>
        <dbReference type="PROSITE-ProRule" id="PRU01024"/>
    </source>
</evidence>
<dbReference type="Pfam" id="PF05958">
    <property type="entry name" value="tRNA_U5-meth_tr"/>
    <property type="match status" value="1"/>
</dbReference>
<keyword evidence="8 11" id="KW-0411">Iron-sulfur</keyword>
<dbReference type="InterPro" id="IPR029063">
    <property type="entry name" value="SAM-dependent_MTases_sf"/>
</dbReference>
<proteinExistence type="inferred from homology"/>
<keyword evidence="1 11" id="KW-0004">4Fe-4S</keyword>
<comment type="caution">
    <text evidence="15">The sequence shown here is derived from an EMBL/GenBank/DDBJ whole genome shotgun (WGS) entry which is preliminary data.</text>
</comment>
<feature type="binding site" evidence="11">
    <location>
        <position position="305"/>
    </location>
    <ligand>
        <name>S-adenosyl-L-methionine</name>
        <dbReference type="ChEBI" id="CHEBI:59789"/>
    </ligand>
</feature>
<dbReference type="GO" id="GO:0070041">
    <property type="term" value="F:rRNA (uridine-C5-)-methyltransferase activity"/>
    <property type="evidence" value="ECO:0007669"/>
    <property type="project" value="UniProtKB-UniRule"/>
</dbReference>
<dbReference type="Proteomes" id="UP000243558">
    <property type="component" value="Unassembled WGS sequence"/>
</dbReference>
<dbReference type="SUPFAM" id="SSF53335">
    <property type="entry name" value="S-adenosyl-L-methionine-dependent methyltransferases"/>
    <property type="match status" value="1"/>
</dbReference>
<feature type="active site" description="Nucleophile" evidence="11 12">
    <location>
        <position position="395"/>
    </location>
</feature>
<evidence type="ECO:0000313" key="16">
    <source>
        <dbReference type="Proteomes" id="UP000243558"/>
    </source>
</evidence>
<dbReference type="RefSeq" id="WP_065239043.1">
    <property type="nucleotide sequence ID" value="NZ_JTJM01000015.1"/>
</dbReference>
<dbReference type="HAMAP" id="MF_01010">
    <property type="entry name" value="23SrRNA_methyltr_RlmD"/>
    <property type="match status" value="1"/>
</dbReference>
<dbReference type="SUPFAM" id="SSF50249">
    <property type="entry name" value="Nucleic acid-binding proteins"/>
    <property type="match status" value="1"/>
</dbReference>
<comment type="similarity">
    <text evidence="11">Belongs to the class I-like SAM-binding methyltransferase superfamily. RNA M5U methyltransferase family. RlmD subfamily.</text>
</comment>
<dbReference type="PROSITE" id="PS51687">
    <property type="entry name" value="SAM_MT_RNA_M5U"/>
    <property type="match status" value="1"/>
</dbReference>
<keyword evidence="16" id="KW-1185">Reference proteome</keyword>
<feature type="binding site" evidence="11 12">
    <location>
        <position position="300"/>
    </location>
    <ligand>
        <name>S-adenosyl-L-methionine</name>
        <dbReference type="ChEBI" id="CHEBI:59789"/>
    </ligand>
</feature>
<name>A0A1A7NTG8_9PAST</name>
<sequence>MVLFYRKPTKTTQPSKNQIATIEDVDYQGLGIAKIDGKTWFIENALPPEQVQFQVKEEKRQYGIGKAAKWQNRSPIRQEPICRWYAQCGGCQMQHLTIEAQREAKQRALLRQLQKISPEIQYEKMIVDEAWHYRRRAKLSLQYSTATKSVELGFRQQQSSQLVSIDECPTLVPQLSQLLVPLRTLFQQWQQPKKLGHIELVAADNGVAMLLRHLGALTEEDNQQLTQFVKQNHLMLFISEQENQVIAKTEEYPYYQIGNLKLQFDIRDFIQINAAINQQMVATALSWLELSAKDRVLDLFCGMGNFSLPLAEQAGYVVGVEGVVDMVTKATANAQRNQLDNVAFYQTDLDSSFADKIWAKEKFNKVLLDPPRSGALFALSHLLELQPEKILYVSCNPATLIRDAKILVENGYRLVKSAMIDMFPQTGHLESMVLFVK</sequence>
<evidence type="ECO:0000256" key="5">
    <source>
        <dbReference type="ARBA" id="ARBA00022691"/>
    </source>
</evidence>
<organism evidence="15 16">
    <name type="scientific">Gallibacterium genomosp. 3</name>
    <dbReference type="NCBI Taxonomy" id="505345"/>
    <lineage>
        <taxon>Bacteria</taxon>
        <taxon>Pseudomonadati</taxon>
        <taxon>Pseudomonadota</taxon>
        <taxon>Gammaproteobacteria</taxon>
        <taxon>Pasteurellales</taxon>
        <taxon>Pasteurellaceae</taxon>
        <taxon>Gallibacterium</taxon>
    </lineage>
</organism>
<feature type="binding site" evidence="11 12">
    <location>
        <position position="369"/>
    </location>
    <ligand>
        <name>S-adenosyl-L-methionine</name>
        <dbReference type="ChEBI" id="CHEBI:59789"/>
    </ligand>
</feature>
<dbReference type="GO" id="GO:0070475">
    <property type="term" value="P:rRNA base methylation"/>
    <property type="evidence" value="ECO:0007669"/>
    <property type="project" value="TreeGrafter"/>
</dbReference>
<dbReference type="EMBL" id="JTJM01000015">
    <property type="protein sequence ID" value="OBW92801.1"/>
    <property type="molecule type" value="Genomic_DNA"/>
</dbReference>
<evidence type="ECO:0000256" key="7">
    <source>
        <dbReference type="ARBA" id="ARBA00023004"/>
    </source>
</evidence>
<comment type="catalytic activity">
    <reaction evidence="9 11">
        <text>uridine(1939) in 23S rRNA + S-adenosyl-L-methionine = 5-methyluridine(1939) in 23S rRNA + S-adenosyl-L-homocysteine + H(+)</text>
        <dbReference type="Rhea" id="RHEA:42908"/>
        <dbReference type="Rhea" id="RHEA-COMP:10278"/>
        <dbReference type="Rhea" id="RHEA-COMP:10279"/>
        <dbReference type="ChEBI" id="CHEBI:15378"/>
        <dbReference type="ChEBI" id="CHEBI:57856"/>
        <dbReference type="ChEBI" id="CHEBI:59789"/>
        <dbReference type="ChEBI" id="CHEBI:65315"/>
        <dbReference type="ChEBI" id="CHEBI:74447"/>
        <dbReference type="EC" id="2.1.1.190"/>
    </reaction>
</comment>
<keyword evidence="4 11" id="KW-0808">Transferase</keyword>
<keyword evidence="5 11" id="KW-0949">S-adenosyl-L-methionine</keyword>
<keyword evidence="6 11" id="KW-0479">Metal-binding</keyword>
<dbReference type="CDD" id="cd02440">
    <property type="entry name" value="AdoMet_MTases"/>
    <property type="match status" value="1"/>
</dbReference>
<dbReference type="Gene3D" id="2.40.50.140">
    <property type="entry name" value="Nucleic acid-binding proteins"/>
    <property type="match status" value="1"/>
</dbReference>
<dbReference type="GO" id="GO:0003723">
    <property type="term" value="F:RNA binding"/>
    <property type="evidence" value="ECO:0007669"/>
    <property type="project" value="InterPro"/>
</dbReference>
<evidence type="ECO:0000256" key="3">
    <source>
        <dbReference type="ARBA" id="ARBA00022603"/>
    </source>
</evidence>
<dbReference type="Pfam" id="PF01938">
    <property type="entry name" value="TRAM"/>
    <property type="match status" value="1"/>
</dbReference>
<comment type="function">
    <text evidence="10 11">Catalyzes the formation of 5-methyl-uridine at position 1939 (m5U1939) in 23S rRNA.</text>
</comment>
<dbReference type="InterPro" id="IPR002792">
    <property type="entry name" value="TRAM_dom"/>
</dbReference>
<dbReference type="PANTHER" id="PTHR11061">
    <property type="entry name" value="RNA M5U METHYLTRANSFERASE"/>
    <property type="match status" value="1"/>
</dbReference>
<evidence type="ECO:0000256" key="10">
    <source>
        <dbReference type="ARBA" id="ARBA00059995"/>
    </source>
</evidence>
<dbReference type="InterPro" id="IPR030390">
    <property type="entry name" value="MeTrfase_TrmA_AS"/>
</dbReference>
<evidence type="ECO:0000313" key="15">
    <source>
        <dbReference type="EMBL" id="OBW92801.1"/>
    </source>
</evidence>
<dbReference type="Gene3D" id="2.40.50.1070">
    <property type="match status" value="1"/>
</dbReference>
<keyword evidence="7 11" id="KW-0408">Iron</keyword>
<feature type="binding site" evidence="11">
    <location>
        <position position="348"/>
    </location>
    <ligand>
        <name>S-adenosyl-L-methionine</name>
        <dbReference type="ChEBI" id="CHEBI:59789"/>
    </ligand>
</feature>
<feature type="binding site" evidence="11">
    <location>
        <position position="91"/>
    </location>
    <ligand>
        <name>[4Fe-4S] cluster</name>
        <dbReference type="ChEBI" id="CHEBI:49883"/>
    </ligand>
</feature>
<keyword evidence="2 11" id="KW-0698">rRNA processing</keyword>
<dbReference type="PROSITE" id="PS01230">
    <property type="entry name" value="TRMA_1"/>
    <property type="match status" value="1"/>
</dbReference>
<dbReference type="AlphaFoldDB" id="A0A1A7NTG8"/>
<dbReference type="EC" id="2.1.1.190" evidence="11"/>
<evidence type="ECO:0000256" key="6">
    <source>
        <dbReference type="ARBA" id="ARBA00022723"/>
    </source>
</evidence>
<dbReference type="NCBIfam" id="NF009639">
    <property type="entry name" value="PRK13168.1"/>
    <property type="match status" value="1"/>
</dbReference>
<evidence type="ECO:0000256" key="1">
    <source>
        <dbReference type="ARBA" id="ARBA00022485"/>
    </source>
</evidence>
<dbReference type="PROSITE" id="PS50926">
    <property type="entry name" value="TRAM"/>
    <property type="match status" value="1"/>
</dbReference>
<dbReference type="InterPro" id="IPR010280">
    <property type="entry name" value="U5_MeTrfase_fam"/>
</dbReference>
<dbReference type="InterPro" id="IPR012340">
    <property type="entry name" value="NA-bd_OB-fold"/>
</dbReference>
<dbReference type="OrthoDB" id="9804590at2"/>
<evidence type="ECO:0000259" key="14">
    <source>
        <dbReference type="PROSITE" id="PS50926"/>
    </source>
</evidence>
<evidence type="ECO:0000256" key="9">
    <source>
        <dbReference type="ARBA" id="ARBA00052756"/>
    </source>
</evidence>
<dbReference type="FunFam" id="3.40.50.150:FF:000009">
    <property type="entry name" value="23S rRNA (Uracil(1939)-C(5))-methyltransferase RlmD"/>
    <property type="match status" value="1"/>
</dbReference>
<evidence type="ECO:0000256" key="11">
    <source>
        <dbReference type="HAMAP-Rule" id="MF_01010"/>
    </source>
</evidence>
<dbReference type="NCBIfam" id="TIGR00479">
    <property type="entry name" value="rumA"/>
    <property type="match status" value="1"/>
</dbReference>
<accession>A0A1A7NTG8</accession>
<evidence type="ECO:0000256" key="4">
    <source>
        <dbReference type="ARBA" id="ARBA00022679"/>
    </source>
</evidence>
<feature type="binding site" evidence="11">
    <location>
        <position position="168"/>
    </location>
    <ligand>
        <name>[4Fe-4S] cluster</name>
        <dbReference type="ChEBI" id="CHEBI:49883"/>
    </ligand>
</feature>